<dbReference type="RefSeq" id="XP_028547243.1">
    <property type="nucleotide sequence ID" value="XM_028691442.1"/>
</dbReference>
<gene>
    <name evidence="1" type="ORF">PGO_004225</name>
</gene>
<sequence>MSKFALYFKNLGNQYPLLREVWDVYDQLDEKVDMSRENILYHQFCNTVTNELKNKKGNYYELCVKLLKNFGIFCNNTQSCKTDNEYCKILNNWLYISIRKYALYDEIFSSIFNL</sequence>
<name>A0A1Y1JY07_PLAGO</name>
<dbReference type="AlphaFoldDB" id="A0A1Y1JY07"/>
<dbReference type="Proteomes" id="UP000195521">
    <property type="component" value="Unassembled WGS sequence"/>
</dbReference>
<reference evidence="2" key="1">
    <citation type="submission" date="2017-04" db="EMBL/GenBank/DDBJ databases">
        <title>Plasmodium gonderi genome.</title>
        <authorList>
            <person name="Arisue N."/>
            <person name="Honma H."/>
            <person name="Kawai S."/>
            <person name="Tougan T."/>
            <person name="Tanabe K."/>
            <person name="Horii T."/>
        </authorList>
    </citation>
    <scope>NUCLEOTIDE SEQUENCE [LARGE SCALE GENOMIC DNA]</scope>
    <source>
        <strain evidence="2">ATCC 30045</strain>
    </source>
</reference>
<dbReference type="OrthoDB" id="384458at2759"/>
<comment type="caution">
    <text evidence="1">The sequence shown here is derived from an EMBL/GenBank/DDBJ whole genome shotgun (WGS) entry which is preliminary data.</text>
</comment>
<evidence type="ECO:0000313" key="2">
    <source>
        <dbReference type="Proteomes" id="UP000195521"/>
    </source>
</evidence>
<feature type="non-terminal residue" evidence="1">
    <location>
        <position position="114"/>
    </location>
</feature>
<protein>
    <submittedName>
        <fullName evidence="1">Variable surface protein</fullName>
    </submittedName>
</protein>
<dbReference type="GeneID" id="39745462"/>
<keyword evidence="2" id="KW-1185">Reference proteome</keyword>
<organism evidence="1 2">
    <name type="scientific">Plasmodium gonderi</name>
    <dbReference type="NCBI Taxonomy" id="77519"/>
    <lineage>
        <taxon>Eukaryota</taxon>
        <taxon>Sar</taxon>
        <taxon>Alveolata</taxon>
        <taxon>Apicomplexa</taxon>
        <taxon>Aconoidasida</taxon>
        <taxon>Haemosporida</taxon>
        <taxon>Plasmodiidae</taxon>
        <taxon>Plasmodium</taxon>
        <taxon>Plasmodium (Plasmodium)</taxon>
    </lineage>
</organism>
<accession>A0A1Y1JY07</accession>
<dbReference type="EMBL" id="BDQF01000564">
    <property type="protein sequence ID" value="GAW84654.1"/>
    <property type="molecule type" value="Genomic_DNA"/>
</dbReference>
<proteinExistence type="predicted"/>
<evidence type="ECO:0000313" key="1">
    <source>
        <dbReference type="EMBL" id="GAW84654.1"/>
    </source>
</evidence>